<gene>
    <name evidence="1" type="ORF">DW975_08775</name>
</gene>
<evidence type="ECO:0000313" key="2">
    <source>
        <dbReference type="Proteomes" id="UP000283431"/>
    </source>
</evidence>
<dbReference type="InterPro" id="IPR004195">
    <property type="entry name" value="Head_decoration_D"/>
</dbReference>
<comment type="caution">
    <text evidence="1">The sequence shown here is derived from an EMBL/GenBank/DDBJ whole genome shotgun (WGS) entry which is preliminary data.</text>
</comment>
<sequence length="124" mass="12958">MRADQKIGACDTDNLFIDGKFPVDAVGVTIASGEGVLARGTVVAMSSKTKKCVILGTAAGESETLTPFGVLCDEVDATSADAFTTAYRSGHFNREALIVDDDYTITEADEAALRNGGIFLDSAM</sequence>
<name>A0A413PG75_9FIRM</name>
<dbReference type="EMBL" id="QSEN01000013">
    <property type="protein sequence ID" value="RGZ75023.1"/>
    <property type="molecule type" value="Genomic_DNA"/>
</dbReference>
<dbReference type="RefSeq" id="WP_117696813.1">
    <property type="nucleotide sequence ID" value="NZ_JANGBN010000004.1"/>
</dbReference>
<dbReference type="AlphaFoldDB" id="A0A413PG75"/>
<evidence type="ECO:0000313" key="1">
    <source>
        <dbReference type="EMBL" id="RGZ75023.1"/>
    </source>
</evidence>
<accession>A0A413PG75</accession>
<dbReference type="Proteomes" id="UP000283431">
    <property type="component" value="Unassembled WGS sequence"/>
</dbReference>
<protein>
    <submittedName>
        <fullName evidence="1">Head decoration protein</fullName>
    </submittedName>
</protein>
<dbReference type="Pfam" id="PF02924">
    <property type="entry name" value="HDPD"/>
    <property type="match status" value="1"/>
</dbReference>
<proteinExistence type="predicted"/>
<dbReference type="Gene3D" id="2.40.300.10">
    <property type="entry name" value="Head decoration protein D"/>
    <property type="match status" value="1"/>
</dbReference>
<reference evidence="1 2" key="1">
    <citation type="submission" date="2018-08" db="EMBL/GenBank/DDBJ databases">
        <title>A genome reference for cultivated species of the human gut microbiota.</title>
        <authorList>
            <person name="Zou Y."/>
            <person name="Xue W."/>
            <person name="Luo G."/>
        </authorList>
    </citation>
    <scope>NUCLEOTIDE SEQUENCE [LARGE SCALE GENOMIC DNA]</scope>
    <source>
        <strain evidence="1 2">AM48-7</strain>
    </source>
</reference>
<organism evidence="1 2">
    <name type="scientific">Agathobacter rectalis</name>
    <dbReference type="NCBI Taxonomy" id="39491"/>
    <lineage>
        <taxon>Bacteria</taxon>
        <taxon>Bacillati</taxon>
        <taxon>Bacillota</taxon>
        <taxon>Clostridia</taxon>
        <taxon>Lachnospirales</taxon>
        <taxon>Lachnospiraceae</taxon>
        <taxon>Agathobacter</taxon>
    </lineage>
</organism>